<evidence type="ECO:0000313" key="6">
    <source>
        <dbReference type="Proteomes" id="UP000005387"/>
    </source>
</evidence>
<dbReference type="InterPro" id="IPR003593">
    <property type="entry name" value="AAA+_ATPase"/>
</dbReference>
<sequence length="244" mass="26987">METMGAERAEGNIALNVQIQHAGYEEGKPIVHDVAFDVRQGELVALIGPNGAGKSTTVKGVIGMLRHMSGKVKIGNGEGRYAYVPEQPVLYDYMTLWEHLRLAASVFHLAEAEFEERAERLLERFRMSGVRHNLPSSFSKGMQQKTMLIIGFMLQPDVYIVDEPFVGLDPRATMEFLELLESERQRGAGILMSTHVLDTAERIGERFVLIDNGTVVASGTLADIRMQSGGGPEDTLFACFSRLT</sequence>
<dbReference type="Gene3D" id="3.40.50.300">
    <property type="entry name" value="P-loop containing nucleotide triphosphate hydrolases"/>
    <property type="match status" value="1"/>
</dbReference>
<name>E0I7L3_9BACL</name>
<evidence type="ECO:0000256" key="1">
    <source>
        <dbReference type="ARBA" id="ARBA00022448"/>
    </source>
</evidence>
<dbReference type="OrthoDB" id="9804819at2"/>
<dbReference type="InterPro" id="IPR051782">
    <property type="entry name" value="ABC_Transporter_VariousFunc"/>
</dbReference>
<keyword evidence="2" id="KW-0547">Nucleotide-binding</keyword>
<accession>E0I7L3</accession>
<feature type="domain" description="ABC transporter" evidence="4">
    <location>
        <begin position="15"/>
        <end position="237"/>
    </location>
</feature>
<dbReference type="STRING" id="717606.PaecuDRAFT_1614"/>
<evidence type="ECO:0000256" key="3">
    <source>
        <dbReference type="ARBA" id="ARBA00022840"/>
    </source>
</evidence>
<dbReference type="RefSeq" id="WP_006037625.1">
    <property type="nucleotide sequence ID" value="NZ_AEDD01000004.1"/>
</dbReference>
<dbReference type="SMART" id="SM00382">
    <property type="entry name" value="AAA"/>
    <property type="match status" value="1"/>
</dbReference>
<gene>
    <name evidence="5" type="ORF">PaecuDRAFT_1614</name>
</gene>
<keyword evidence="6" id="KW-1185">Reference proteome</keyword>
<protein>
    <submittedName>
        <fullName evidence="5">ABC transporter related protein</fullName>
    </submittedName>
</protein>
<dbReference type="GO" id="GO:0005524">
    <property type="term" value="F:ATP binding"/>
    <property type="evidence" value="ECO:0007669"/>
    <property type="project" value="UniProtKB-KW"/>
</dbReference>
<dbReference type="SUPFAM" id="SSF52540">
    <property type="entry name" value="P-loop containing nucleoside triphosphate hydrolases"/>
    <property type="match status" value="1"/>
</dbReference>
<dbReference type="CDD" id="cd03230">
    <property type="entry name" value="ABC_DR_subfamily_A"/>
    <property type="match status" value="1"/>
</dbReference>
<dbReference type="Pfam" id="PF00005">
    <property type="entry name" value="ABC_tran"/>
    <property type="match status" value="1"/>
</dbReference>
<evidence type="ECO:0000313" key="5">
    <source>
        <dbReference type="EMBL" id="EFM11168.1"/>
    </source>
</evidence>
<organism evidence="5 6">
    <name type="scientific">Paenibacillus curdlanolyticus YK9</name>
    <dbReference type="NCBI Taxonomy" id="717606"/>
    <lineage>
        <taxon>Bacteria</taxon>
        <taxon>Bacillati</taxon>
        <taxon>Bacillota</taxon>
        <taxon>Bacilli</taxon>
        <taxon>Bacillales</taxon>
        <taxon>Paenibacillaceae</taxon>
        <taxon>Paenibacillus</taxon>
    </lineage>
</organism>
<dbReference type="EMBL" id="AEDD01000004">
    <property type="protein sequence ID" value="EFM11168.1"/>
    <property type="molecule type" value="Genomic_DNA"/>
</dbReference>
<dbReference type="PANTHER" id="PTHR42939">
    <property type="entry name" value="ABC TRANSPORTER ATP-BINDING PROTEIN ALBC-RELATED"/>
    <property type="match status" value="1"/>
</dbReference>
<evidence type="ECO:0000256" key="2">
    <source>
        <dbReference type="ARBA" id="ARBA00022741"/>
    </source>
</evidence>
<dbReference type="GO" id="GO:0016887">
    <property type="term" value="F:ATP hydrolysis activity"/>
    <property type="evidence" value="ECO:0007669"/>
    <property type="project" value="InterPro"/>
</dbReference>
<dbReference type="Proteomes" id="UP000005387">
    <property type="component" value="Unassembled WGS sequence"/>
</dbReference>
<keyword evidence="3" id="KW-0067">ATP-binding</keyword>
<dbReference type="eggNOG" id="COG1131">
    <property type="taxonomic scope" value="Bacteria"/>
</dbReference>
<dbReference type="InterPro" id="IPR003439">
    <property type="entry name" value="ABC_transporter-like_ATP-bd"/>
</dbReference>
<dbReference type="AlphaFoldDB" id="E0I7L3"/>
<evidence type="ECO:0000259" key="4">
    <source>
        <dbReference type="PROSITE" id="PS50893"/>
    </source>
</evidence>
<keyword evidence="1" id="KW-0813">Transport</keyword>
<dbReference type="PROSITE" id="PS50893">
    <property type="entry name" value="ABC_TRANSPORTER_2"/>
    <property type="match status" value="1"/>
</dbReference>
<dbReference type="InterPro" id="IPR027417">
    <property type="entry name" value="P-loop_NTPase"/>
</dbReference>
<dbReference type="PANTHER" id="PTHR42939:SF2">
    <property type="entry name" value="ABC-TYPE TRANSPORTER ATP-BINDING PROTEIN ECSA"/>
    <property type="match status" value="1"/>
</dbReference>
<reference evidence="5 6" key="1">
    <citation type="submission" date="2010-07" db="EMBL/GenBank/DDBJ databases">
        <title>The draft genome of Paenibacillus curdlanolyticus YK9.</title>
        <authorList>
            <consortium name="US DOE Joint Genome Institute (JGI-PGF)"/>
            <person name="Lucas S."/>
            <person name="Copeland A."/>
            <person name="Lapidus A."/>
            <person name="Cheng J.-F."/>
            <person name="Bruce D."/>
            <person name="Goodwin L."/>
            <person name="Pitluck S."/>
            <person name="Land M.L."/>
            <person name="Hauser L."/>
            <person name="Chang Y.-J."/>
            <person name="Jeffries C."/>
            <person name="Anderson I.J."/>
            <person name="Johnson E."/>
            <person name="Loganathan U."/>
            <person name="Mulhopadhyay B."/>
            <person name="Kyrpides N."/>
            <person name="Woyke T.J."/>
        </authorList>
    </citation>
    <scope>NUCLEOTIDE SEQUENCE [LARGE SCALE GENOMIC DNA]</scope>
    <source>
        <strain evidence="5 6">YK9</strain>
    </source>
</reference>
<proteinExistence type="predicted"/>